<dbReference type="AlphaFoldDB" id="A0A364JV93"/>
<evidence type="ECO:0000313" key="2">
    <source>
        <dbReference type="Proteomes" id="UP000249453"/>
    </source>
</evidence>
<proteinExistence type="predicted"/>
<comment type="caution">
    <text evidence="1">The sequence shown here is derived from an EMBL/GenBank/DDBJ whole genome shotgun (WGS) entry which is preliminary data.</text>
</comment>
<name>A0A364JV93_9HYPH</name>
<evidence type="ECO:0000313" key="1">
    <source>
        <dbReference type="EMBL" id="RAK29035.1"/>
    </source>
</evidence>
<organism evidence="1 2">
    <name type="scientific">Falsochrobactrum ovis</name>
    <dbReference type="NCBI Taxonomy" id="1293442"/>
    <lineage>
        <taxon>Bacteria</taxon>
        <taxon>Pseudomonadati</taxon>
        <taxon>Pseudomonadota</taxon>
        <taxon>Alphaproteobacteria</taxon>
        <taxon>Hyphomicrobiales</taxon>
        <taxon>Brucellaceae</taxon>
        <taxon>Falsochrobactrum</taxon>
    </lineage>
</organism>
<dbReference type="EMBL" id="QLMK01000005">
    <property type="protein sequence ID" value="RAK29035.1"/>
    <property type="molecule type" value="Genomic_DNA"/>
</dbReference>
<protein>
    <submittedName>
        <fullName evidence="1">Uncharacterized protein</fullName>
    </submittedName>
</protein>
<accession>A0A364JV93</accession>
<dbReference type="RefSeq" id="WP_210205104.1">
    <property type="nucleotide sequence ID" value="NZ_JBHEEY010000004.1"/>
</dbReference>
<keyword evidence="2" id="KW-1185">Reference proteome</keyword>
<sequence>MSAPKRTKRPWEKEMPELNKYDWVVAVGFHPAHKNSPRDLRVSNALMQMADGETNLMWATQQTIAQYADVSDVRQVRTSLQRLSASGAVVKRRIADLQPDMLEALTSKMNSNRNKRGAVYTLRMFWALETFEACGKRQKVEPAHLRKSRERNRTSSVLNNRTSSVLQGQDCRSPAYTTYTNYNDTKAGFERNQDLASTYEGNGYARAKAGG</sequence>
<gene>
    <name evidence="1" type="ORF">C7374_10584</name>
</gene>
<dbReference type="Proteomes" id="UP000249453">
    <property type="component" value="Unassembled WGS sequence"/>
</dbReference>
<reference evidence="1 2" key="1">
    <citation type="submission" date="2018-06" db="EMBL/GenBank/DDBJ databases">
        <title>Genomic Encyclopedia of Type Strains, Phase IV (KMG-IV): sequencing the most valuable type-strain genomes for metagenomic binning, comparative biology and taxonomic classification.</title>
        <authorList>
            <person name="Goeker M."/>
        </authorList>
    </citation>
    <scope>NUCLEOTIDE SEQUENCE [LARGE SCALE GENOMIC DNA]</scope>
    <source>
        <strain evidence="1 2">DSM 26720</strain>
    </source>
</reference>